<dbReference type="RefSeq" id="WP_186906710.1">
    <property type="nucleotide sequence ID" value="NZ_JACOPP010000003.1"/>
</dbReference>
<sequence length="105" mass="11266">MRRTHLFLTELVLDLFLFAVCAAVCAGLLLHARGMSRESRRLTEAVYAAQTIAEQWRATGVRPAWPAQDGSGLTGVLTVSGDALDIAVYADGALVYTLEGVRCLG</sequence>
<dbReference type="Proteomes" id="UP000661435">
    <property type="component" value="Unassembled WGS sequence"/>
</dbReference>
<comment type="caution">
    <text evidence="2">The sequence shown here is derived from an EMBL/GenBank/DDBJ whole genome shotgun (WGS) entry which is preliminary data.</text>
</comment>
<protein>
    <submittedName>
        <fullName evidence="2">Uncharacterized protein</fullName>
    </submittedName>
</protein>
<evidence type="ECO:0000313" key="2">
    <source>
        <dbReference type="EMBL" id="MBC5732812.1"/>
    </source>
</evidence>
<dbReference type="EMBL" id="JACOPP010000003">
    <property type="protein sequence ID" value="MBC5732812.1"/>
    <property type="molecule type" value="Genomic_DNA"/>
</dbReference>
<name>A0A8J6M4N3_9FIRM</name>
<reference evidence="2" key="1">
    <citation type="submission" date="2020-08" db="EMBL/GenBank/DDBJ databases">
        <title>Genome public.</title>
        <authorList>
            <person name="Liu C."/>
            <person name="Sun Q."/>
        </authorList>
    </citation>
    <scope>NUCLEOTIDE SEQUENCE</scope>
    <source>
        <strain evidence="2">NSJ-51</strain>
    </source>
</reference>
<dbReference type="AlphaFoldDB" id="A0A8J6M4N3"/>
<proteinExistence type="predicted"/>
<keyword evidence="3" id="KW-1185">Reference proteome</keyword>
<feature type="transmembrane region" description="Helical" evidence="1">
    <location>
        <begin position="12"/>
        <end position="32"/>
    </location>
</feature>
<gene>
    <name evidence="2" type="ORF">H8S57_03590</name>
</gene>
<keyword evidence="1" id="KW-0812">Transmembrane</keyword>
<accession>A0A8J6M4N3</accession>
<evidence type="ECO:0000313" key="3">
    <source>
        <dbReference type="Proteomes" id="UP000661435"/>
    </source>
</evidence>
<keyword evidence="1" id="KW-1133">Transmembrane helix</keyword>
<evidence type="ECO:0000256" key="1">
    <source>
        <dbReference type="SAM" id="Phobius"/>
    </source>
</evidence>
<organism evidence="2 3">
    <name type="scientific">Lawsonibacter hominis</name>
    <dbReference type="NCBI Taxonomy" id="2763053"/>
    <lineage>
        <taxon>Bacteria</taxon>
        <taxon>Bacillati</taxon>
        <taxon>Bacillota</taxon>
        <taxon>Clostridia</taxon>
        <taxon>Eubacteriales</taxon>
        <taxon>Oscillospiraceae</taxon>
        <taxon>Lawsonibacter</taxon>
    </lineage>
</organism>
<keyword evidence="1" id="KW-0472">Membrane</keyword>